<keyword evidence="3" id="KW-1185">Reference proteome</keyword>
<dbReference type="InParanoid" id="A0A2H3DSM5"/>
<proteinExistence type="predicted"/>
<accession>A0A2H3DSM5</accession>
<reference evidence="3" key="1">
    <citation type="journal article" date="2017" name="Nat. Ecol. Evol.">
        <title>Genome expansion and lineage-specific genetic innovations in the forest pathogenic fungi Armillaria.</title>
        <authorList>
            <person name="Sipos G."/>
            <person name="Prasanna A.N."/>
            <person name="Walter M.C."/>
            <person name="O'Connor E."/>
            <person name="Balint B."/>
            <person name="Krizsan K."/>
            <person name="Kiss B."/>
            <person name="Hess J."/>
            <person name="Varga T."/>
            <person name="Slot J."/>
            <person name="Riley R."/>
            <person name="Boka B."/>
            <person name="Rigling D."/>
            <person name="Barry K."/>
            <person name="Lee J."/>
            <person name="Mihaltcheva S."/>
            <person name="LaButti K."/>
            <person name="Lipzen A."/>
            <person name="Waldron R."/>
            <person name="Moloney N.M."/>
            <person name="Sperisen C."/>
            <person name="Kredics L."/>
            <person name="Vagvoelgyi C."/>
            <person name="Patrignani A."/>
            <person name="Fitzpatrick D."/>
            <person name="Nagy I."/>
            <person name="Doyle S."/>
            <person name="Anderson J.B."/>
            <person name="Grigoriev I.V."/>
            <person name="Gueldener U."/>
            <person name="Muensterkoetter M."/>
            <person name="Nagy L.G."/>
        </authorList>
    </citation>
    <scope>NUCLEOTIDE SEQUENCE [LARGE SCALE GENOMIC DNA]</scope>
    <source>
        <strain evidence="3">Ar21-2</strain>
    </source>
</reference>
<dbReference type="Proteomes" id="UP000217790">
    <property type="component" value="Unassembled WGS sequence"/>
</dbReference>
<evidence type="ECO:0000256" key="1">
    <source>
        <dbReference type="SAM" id="MobiDB-lite"/>
    </source>
</evidence>
<dbReference type="EMBL" id="KZ293659">
    <property type="protein sequence ID" value="PBK92097.1"/>
    <property type="molecule type" value="Genomic_DNA"/>
</dbReference>
<evidence type="ECO:0000313" key="2">
    <source>
        <dbReference type="EMBL" id="PBK92097.1"/>
    </source>
</evidence>
<feature type="region of interest" description="Disordered" evidence="1">
    <location>
        <begin position="45"/>
        <end position="107"/>
    </location>
</feature>
<feature type="compositionally biased region" description="Pro residues" evidence="1">
    <location>
        <begin position="97"/>
        <end position="107"/>
    </location>
</feature>
<organism evidence="2 3">
    <name type="scientific">Armillaria gallica</name>
    <name type="common">Bulbous honey fungus</name>
    <name type="synonym">Armillaria bulbosa</name>
    <dbReference type="NCBI Taxonomy" id="47427"/>
    <lineage>
        <taxon>Eukaryota</taxon>
        <taxon>Fungi</taxon>
        <taxon>Dikarya</taxon>
        <taxon>Basidiomycota</taxon>
        <taxon>Agaricomycotina</taxon>
        <taxon>Agaricomycetes</taxon>
        <taxon>Agaricomycetidae</taxon>
        <taxon>Agaricales</taxon>
        <taxon>Marasmiineae</taxon>
        <taxon>Physalacriaceae</taxon>
        <taxon>Armillaria</taxon>
    </lineage>
</organism>
<evidence type="ECO:0000313" key="3">
    <source>
        <dbReference type="Proteomes" id="UP000217790"/>
    </source>
</evidence>
<feature type="compositionally biased region" description="Polar residues" evidence="1">
    <location>
        <begin position="58"/>
        <end position="71"/>
    </location>
</feature>
<protein>
    <submittedName>
        <fullName evidence="2">Uncharacterized protein</fullName>
    </submittedName>
</protein>
<dbReference type="AlphaFoldDB" id="A0A2H3DSM5"/>
<sequence>MDAPNAEVLLDEELGDDYLLAAEVHAKSSACGLIRTNFASKIVRQEALPPPPPAFPSNHGSSSTAMSSSPLVKSRKSLASGIEQTASSTPKKAFPKRPLPAPINPCPLPIQLHRRPRRFPVKTLYPVQSYKYTRLQSGVGVCRWLRRLR</sequence>
<name>A0A2H3DSM5_ARMGA</name>
<gene>
    <name evidence="2" type="ORF">ARMGADRAFT_177413</name>
</gene>